<reference evidence="8" key="1">
    <citation type="thesis" date="2020" institute="ProQuest LLC" country="789 East Eisenhower Parkway, Ann Arbor, MI, USA">
        <title>Comparative Genomics and Chromosome Evolution.</title>
        <authorList>
            <person name="Mudd A.B."/>
        </authorList>
    </citation>
    <scope>NUCLEOTIDE SEQUENCE</scope>
    <source>
        <strain evidence="8">1538</strain>
        <tissue evidence="8">Blood</tissue>
    </source>
</reference>
<keyword evidence="3" id="KW-0862">Zinc</keyword>
<dbReference type="Gene3D" id="4.10.830.40">
    <property type="match status" value="1"/>
</dbReference>
<dbReference type="PROSITE" id="PS50188">
    <property type="entry name" value="B302_SPRY"/>
    <property type="match status" value="1"/>
</dbReference>
<evidence type="ECO:0000256" key="4">
    <source>
        <dbReference type="PROSITE-ProRule" id="PRU00024"/>
    </source>
</evidence>
<dbReference type="InterPro" id="IPR000315">
    <property type="entry name" value="Znf_B-box"/>
</dbReference>
<evidence type="ECO:0000256" key="2">
    <source>
        <dbReference type="ARBA" id="ARBA00022771"/>
    </source>
</evidence>
<evidence type="ECO:0000256" key="3">
    <source>
        <dbReference type="ARBA" id="ARBA00022833"/>
    </source>
</evidence>
<evidence type="ECO:0000259" key="7">
    <source>
        <dbReference type="PROSITE" id="PS50188"/>
    </source>
</evidence>
<keyword evidence="9" id="KW-1185">Reference proteome</keyword>
<keyword evidence="5" id="KW-0175">Coiled coil</keyword>
<comment type="caution">
    <text evidence="8">The sequence shown here is derived from an EMBL/GenBank/DDBJ whole genome shotgun (WGS) entry which is preliminary data.</text>
</comment>
<dbReference type="Proteomes" id="UP001181693">
    <property type="component" value="Unassembled WGS sequence"/>
</dbReference>
<dbReference type="AlphaFoldDB" id="A0AAV3A8D9"/>
<accession>A0AAV3A8D9</accession>
<dbReference type="GO" id="GO:0008270">
    <property type="term" value="F:zinc ion binding"/>
    <property type="evidence" value="ECO:0007669"/>
    <property type="project" value="UniProtKB-KW"/>
</dbReference>
<dbReference type="CDD" id="cd12891">
    <property type="entry name" value="SPRY_PRY_C-I_2"/>
    <property type="match status" value="1"/>
</dbReference>
<dbReference type="PANTHER" id="PTHR25465:SF41">
    <property type="entry name" value="E3 UBIQUITIN-PROTEIN LIGASE RNF135"/>
    <property type="match status" value="1"/>
</dbReference>
<dbReference type="Pfam" id="PF00622">
    <property type="entry name" value="SPRY"/>
    <property type="match status" value="1"/>
</dbReference>
<dbReference type="InterPro" id="IPR051051">
    <property type="entry name" value="E3_ubiq-ligase_TRIM/RNF"/>
</dbReference>
<dbReference type="InterPro" id="IPR003879">
    <property type="entry name" value="Butyrophylin_SPRY"/>
</dbReference>
<dbReference type="Pfam" id="PF00643">
    <property type="entry name" value="zf-B_box"/>
    <property type="match status" value="1"/>
</dbReference>
<dbReference type="InterPro" id="IPR013320">
    <property type="entry name" value="ConA-like_dom_sf"/>
</dbReference>
<dbReference type="SUPFAM" id="SSF49899">
    <property type="entry name" value="Concanavalin A-like lectins/glucanases"/>
    <property type="match status" value="1"/>
</dbReference>
<dbReference type="InterPro" id="IPR001870">
    <property type="entry name" value="B30.2/SPRY"/>
</dbReference>
<dbReference type="SMART" id="SM00449">
    <property type="entry name" value="SPRY"/>
    <property type="match status" value="1"/>
</dbReference>
<dbReference type="Gene3D" id="3.30.160.60">
    <property type="entry name" value="Classic Zinc Finger"/>
    <property type="match status" value="1"/>
</dbReference>
<dbReference type="PRINTS" id="PR01407">
    <property type="entry name" value="BUTYPHLNCDUF"/>
</dbReference>
<evidence type="ECO:0000256" key="1">
    <source>
        <dbReference type="ARBA" id="ARBA00022723"/>
    </source>
</evidence>
<dbReference type="PANTHER" id="PTHR25465">
    <property type="entry name" value="B-BOX DOMAIN CONTAINING"/>
    <property type="match status" value="1"/>
</dbReference>
<evidence type="ECO:0000256" key="5">
    <source>
        <dbReference type="SAM" id="Coils"/>
    </source>
</evidence>
<gene>
    <name evidence="8" type="ORF">GDO54_007967</name>
</gene>
<evidence type="ECO:0000259" key="6">
    <source>
        <dbReference type="PROSITE" id="PS50119"/>
    </source>
</evidence>
<feature type="domain" description="B box-type" evidence="6">
    <location>
        <begin position="51"/>
        <end position="92"/>
    </location>
</feature>
<proteinExistence type="predicted"/>
<dbReference type="Gene3D" id="2.60.120.920">
    <property type="match status" value="1"/>
</dbReference>
<dbReference type="InterPro" id="IPR003877">
    <property type="entry name" value="SPRY_dom"/>
</dbReference>
<sequence>MVTCNYCIYSVRPAVKTCLLCEASLCQQHLQVHSQSPEHVMSIPLNFVGRLRNFKCSIHNEAKQYYCLKDNVCICKSCSMAGKHKGHQVELLDEAMERRMKDLRKLLEIMTSKKSRIDKRVQRLVQQREEVQDRATVVTQRVAVLFNDVRRQLDELERKLVQEISAEKARITGPFAHLIHQLQMQQQELSQSIAKMEDHINLSDPLTILTETNGMECLEPKHGENLIYDMEDMDEGLISAMFHRSFNEIMETIKTSQGSSDLLLDVETAANDVYLSGDKKTVSWSKINQRRQKQATRFKNLQVLSTRSFTFGRHYWEVQSSESGEWIMGVSYPSVERKGAQSVFGSNNKSWCLAWKDKKLSVVHDHKAKHFLNLFPCHKVGIYLDYEGGRLSFYKLDDPIRHLHTFTANFSEPLLAAFSVQRGWLRIKT</sequence>
<name>A0AAV3A8D9_PYXAD</name>
<protein>
    <submittedName>
        <fullName evidence="8">Uncharacterized protein</fullName>
    </submittedName>
</protein>
<organism evidence="8 9">
    <name type="scientific">Pyxicephalus adspersus</name>
    <name type="common">African bullfrog</name>
    <dbReference type="NCBI Taxonomy" id="30357"/>
    <lineage>
        <taxon>Eukaryota</taxon>
        <taxon>Metazoa</taxon>
        <taxon>Chordata</taxon>
        <taxon>Craniata</taxon>
        <taxon>Vertebrata</taxon>
        <taxon>Euteleostomi</taxon>
        <taxon>Amphibia</taxon>
        <taxon>Batrachia</taxon>
        <taxon>Anura</taxon>
        <taxon>Neobatrachia</taxon>
        <taxon>Ranoidea</taxon>
        <taxon>Pyxicephalidae</taxon>
        <taxon>Pyxicephalinae</taxon>
        <taxon>Pyxicephalus</taxon>
    </lineage>
</organism>
<dbReference type="SUPFAM" id="SSF57845">
    <property type="entry name" value="B-box zinc-binding domain"/>
    <property type="match status" value="1"/>
</dbReference>
<dbReference type="InterPro" id="IPR043136">
    <property type="entry name" value="B30.2/SPRY_sf"/>
</dbReference>
<dbReference type="CDD" id="cd19769">
    <property type="entry name" value="Bbox2_TRIM16-like"/>
    <property type="match status" value="1"/>
</dbReference>
<keyword evidence="2 4" id="KW-0863">Zinc-finger</keyword>
<dbReference type="SMART" id="SM00336">
    <property type="entry name" value="BBOX"/>
    <property type="match status" value="1"/>
</dbReference>
<evidence type="ECO:0000313" key="8">
    <source>
        <dbReference type="EMBL" id="DBA27479.1"/>
    </source>
</evidence>
<keyword evidence="1" id="KW-0479">Metal-binding</keyword>
<evidence type="ECO:0000313" key="9">
    <source>
        <dbReference type="Proteomes" id="UP001181693"/>
    </source>
</evidence>
<feature type="coiled-coil region" evidence="5">
    <location>
        <begin position="114"/>
        <end position="199"/>
    </location>
</feature>
<dbReference type="EMBL" id="DYDO01000003">
    <property type="protein sequence ID" value="DBA27479.1"/>
    <property type="molecule type" value="Genomic_DNA"/>
</dbReference>
<feature type="domain" description="B30.2/SPRY" evidence="7">
    <location>
        <begin position="242"/>
        <end position="429"/>
    </location>
</feature>
<dbReference type="PROSITE" id="PS50119">
    <property type="entry name" value="ZF_BBOX"/>
    <property type="match status" value="1"/>
</dbReference>